<keyword evidence="1" id="KW-0378">Hydrolase</keyword>
<evidence type="ECO:0000313" key="4">
    <source>
        <dbReference type="EMBL" id="AKG92158.1"/>
    </source>
</evidence>
<organism evidence="4 5">
    <name type="scientific">Geoglobus ahangari</name>
    <dbReference type="NCBI Taxonomy" id="113653"/>
    <lineage>
        <taxon>Archaea</taxon>
        <taxon>Methanobacteriati</taxon>
        <taxon>Methanobacteriota</taxon>
        <taxon>Archaeoglobi</taxon>
        <taxon>Archaeoglobales</taxon>
        <taxon>Archaeoglobaceae</taxon>
        <taxon>Geoglobus</taxon>
    </lineage>
</organism>
<evidence type="ECO:0000259" key="3">
    <source>
        <dbReference type="SMART" id="SM01027"/>
    </source>
</evidence>
<dbReference type="PANTHER" id="PTHR11203">
    <property type="entry name" value="CLEAVAGE AND POLYADENYLATION SPECIFICITY FACTOR FAMILY MEMBER"/>
    <property type="match status" value="1"/>
</dbReference>
<sequence>MTVIRFLGGCREVGRSAIMVDSIILDYGLKPSDPPEFPINGVAPKSVFISHGHLDHVGVAPNLMDYDPKVYMTAPTRELSDILLRDSMNIMEYPPFGKREYLQFNSNTREISYEEPLMVDGWEITLFNAGHIPGSSTIYMSRDVNILYTGDIRLEDTRLLEGADTSFPETDILIVESTYFGVEHPERKELEKLFVESVIETLDMGGHAIIPAFAVGRTQEIMMILTKHGITPYVDGMGREVSKILERYPEYIKSVRELRRAMRNSIIVERGKREKVLEEPAAVITTAGMLNGGPALFYISRLYNDEKSKIILTGYQVEGTNGDRALRTNTIDLGMRTVRLKMKVEQYDFSAHADDSQLKELVRKVADRGMEKVFTVHGEETEAFASWIEEELGLECYAPKNGDMYVL</sequence>
<dbReference type="KEGG" id="gah:GAH_00493"/>
<dbReference type="PATRIC" id="fig|113653.22.peg.494"/>
<dbReference type="OrthoDB" id="40950at2157"/>
<dbReference type="EMBL" id="CP011267">
    <property type="protein sequence ID" value="AKG92158.1"/>
    <property type="molecule type" value="Genomic_DNA"/>
</dbReference>
<name>A0A0F7IEX3_9EURY</name>
<proteinExistence type="predicted"/>
<accession>A0A0F7IEX3</accession>
<dbReference type="SMART" id="SM01027">
    <property type="entry name" value="Beta-Casp"/>
    <property type="match status" value="1"/>
</dbReference>
<dbReference type="SUPFAM" id="SSF56281">
    <property type="entry name" value="Metallo-hydrolase/oxidoreductase"/>
    <property type="match status" value="1"/>
</dbReference>
<dbReference type="STRING" id="113653.GAH_00493"/>
<dbReference type="Pfam" id="PF07521">
    <property type="entry name" value="RMMBL"/>
    <property type="match status" value="1"/>
</dbReference>
<dbReference type="Pfam" id="PF10996">
    <property type="entry name" value="Beta-Casp"/>
    <property type="match status" value="1"/>
</dbReference>
<dbReference type="GO" id="GO:0004521">
    <property type="term" value="F:RNA endonuclease activity"/>
    <property type="evidence" value="ECO:0007669"/>
    <property type="project" value="TreeGrafter"/>
</dbReference>
<dbReference type="InterPro" id="IPR011108">
    <property type="entry name" value="RMMBL"/>
</dbReference>
<dbReference type="Gene3D" id="3.60.15.10">
    <property type="entry name" value="Ribonuclease Z/Hydroxyacylglutathione hydrolase-like"/>
    <property type="match status" value="1"/>
</dbReference>
<feature type="domain" description="Beta-Casp" evidence="3">
    <location>
        <begin position="218"/>
        <end position="325"/>
    </location>
</feature>
<dbReference type="AlphaFoldDB" id="A0A0F7IEX3"/>
<dbReference type="InterPro" id="IPR036866">
    <property type="entry name" value="RibonucZ/Hydroxyglut_hydro"/>
</dbReference>
<dbReference type="InterPro" id="IPR050698">
    <property type="entry name" value="MBL"/>
</dbReference>
<evidence type="ECO:0000313" key="5">
    <source>
        <dbReference type="Proteomes" id="UP000034723"/>
    </source>
</evidence>
<dbReference type="GO" id="GO:0004527">
    <property type="term" value="F:exonuclease activity"/>
    <property type="evidence" value="ECO:0007669"/>
    <property type="project" value="UniProtKB-KW"/>
</dbReference>
<dbReference type="InParanoid" id="A0A0F7IEX3"/>
<dbReference type="Proteomes" id="UP000034723">
    <property type="component" value="Chromosome"/>
</dbReference>
<dbReference type="GeneID" id="24803075"/>
<dbReference type="Gene3D" id="3.40.50.10890">
    <property type="match status" value="1"/>
</dbReference>
<dbReference type="InterPro" id="IPR022712">
    <property type="entry name" value="Beta_Casp"/>
</dbReference>
<dbReference type="InterPro" id="IPR001279">
    <property type="entry name" value="Metallo-B-lactamas"/>
</dbReference>
<evidence type="ECO:0000256" key="1">
    <source>
        <dbReference type="ARBA" id="ARBA00022801"/>
    </source>
</evidence>
<dbReference type="PANTHER" id="PTHR11203:SF52">
    <property type="entry name" value="MRNA 3-END PROCESSING FACTOR"/>
    <property type="match status" value="1"/>
</dbReference>
<feature type="domain" description="Metallo-beta-lactamase" evidence="2">
    <location>
        <begin position="14"/>
        <end position="207"/>
    </location>
</feature>
<dbReference type="CDD" id="cd16295">
    <property type="entry name" value="TTHA0252-CPSF-like_MBL-fold"/>
    <property type="match status" value="1"/>
</dbReference>
<dbReference type="SMART" id="SM00849">
    <property type="entry name" value="Lactamase_B"/>
    <property type="match status" value="1"/>
</dbReference>
<dbReference type="Pfam" id="PF00753">
    <property type="entry name" value="Lactamase_B"/>
    <property type="match status" value="1"/>
</dbReference>
<keyword evidence="5" id="KW-1185">Reference proteome</keyword>
<reference evidence="4 5" key="1">
    <citation type="submission" date="2015-04" db="EMBL/GenBank/DDBJ databases">
        <title>The complete genome sequence of the hyperthermophilic, obligate iron-reducing archaeon Geoglobus ahangari strain 234T.</title>
        <authorList>
            <person name="Manzella M.P."/>
            <person name="Holmes D.E."/>
            <person name="Rocheleau J.M."/>
            <person name="Chung A."/>
            <person name="Reguera G."/>
            <person name="Kashefi K."/>
        </authorList>
    </citation>
    <scope>NUCLEOTIDE SEQUENCE [LARGE SCALE GENOMIC DNA]</scope>
    <source>
        <strain evidence="4 5">234</strain>
    </source>
</reference>
<dbReference type="HOGENOM" id="CLU_009673_5_1_2"/>
<evidence type="ECO:0000259" key="2">
    <source>
        <dbReference type="SMART" id="SM00849"/>
    </source>
</evidence>
<protein>
    <submittedName>
        <fullName evidence="4">Putative exonuclease of the beta-lactamase fold involved in RNA processing</fullName>
    </submittedName>
</protein>
<keyword evidence="4" id="KW-0269">Exonuclease</keyword>
<gene>
    <name evidence="4" type="ORF">GAH_00493</name>
</gene>
<keyword evidence="4" id="KW-0540">Nuclease</keyword>
<dbReference type="RefSeq" id="WP_048094526.1">
    <property type="nucleotide sequence ID" value="NZ_CP011267.1"/>
</dbReference>